<dbReference type="InterPro" id="IPR003660">
    <property type="entry name" value="HAMP_dom"/>
</dbReference>
<keyword evidence="7" id="KW-1185">Reference proteome</keyword>
<reference evidence="7" key="1">
    <citation type="submission" date="2017-01" db="EMBL/GenBank/DDBJ databases">
        <authorList>
            <person name="Varghese N."/>
            <person name="Submissions S."/>
        </authorList>
    </citation>
    <scope>NUCLEOTIDE SEQUENCE [LARGE SCALE GENOMIC DNA]</scope>
    <source>
        <strain evidence="7">DSM 16176</strain>
    </source>
</reference>
<dbReference type="SMART" id="SM00304">
    <property type="entry name" value="HAMP"/>
    <property type="match status" value="1"/>
</dbReference>
<dbReference type="Proteomes" id="UP000186156">
    <property type="component" value="Unassembled WGS sequence"/>
</dbReference>
<dbReference type="RefSeq" id="WP_076344449.1">
    <property type="nucleotide sequence ID" value="NZ_FTOO01000001.1"/>
</dbReference>
<keyword evidence="4" id="KW-1133">Transmembrane helix</keyword>
<dbReference type="PROSITE" id="PS50885">
    <property type="entry name" value="HAMP"/>
    <property type="match status" value="1"/>
</dbReference>
<evidence type="ECO:0000259" key="5">
    <source>
        <dbReference type="PROSITE" id="PS50885"/>
    </source>
</evidence>
<accession>A0A1N7K5U3</accession>
<keyword evidence="3 4" id="KW-0472">Membrane</keyword>
<gene>
    <name evidence="6" type="ORF">SAMN05421799_101369</name>
</gene>
<evidence type="ECO:0000256" key="1">
    <source>
        <dbReference type="ARBA" id="ARBA00004236"/>
    </source>
</evidence>
<feature type="transmembrane region" description="Helical" evidence="4">
    <location>
        <begin position="161"/>
        <end position="180"/>
    </location>
</feature>
<dbReference type="OrthoDB" id="107771at2"/>
<proteinExistence type="predicted"/>
<dbReference type="Gene3D" id="6.10.340.10">
    <property type="match status" value="1"/>
</dbReference>
<dbReference type="GO" id="GO:0007165">
    <property type="term" value="P:signal transduction"/>
    <property type="evidence" value="ECO:0007669"/>
    <property type="project" value="InterPro"/>
</dbReference>
<evidence type="ECO:0000313" key="6">
    <source>
        <dbReference type="EMBL" id="SIS56983.1"/>
    </source>
</evidence>
<organism evidence="6 7">
    <name type="scientific">Alicyclobacillus vulcanalis</name>
    <dbReference type="NCBI Taxonomy" id="252246"/>
    <lineage>
        <taxon>Bacteria</taxon>
        <taxon>Bacillati</taxon>
        <taxon>Bacillota</taxon>
        <taxon>Bacilli</taxon>
        <taxon>Bacillales</taxon>
        <taxon>Alicyclobacillaceae</taxon>
        <taxon>Alicyclobacillus</taxon>
    </lineage>
</organism>
<evidence type="ECO:0000313" key="7">
    <source>
        <dbReference type="Proteomes" id="UP000186156"/>
    </source>
</evidence>
<comment type="subcellular location">
    <subcellularLocation>
        <location evidence="1">Cell membrane</location>
    </subcellularLocation>
</comment>
<dbReference type="EMBL" id="FTOO01000001">
    <property type="protein sequence ID" value="SIS56983.1"/>
    <property type="molecule type" value="Genomic_DNA"/>
</dbReference>
<sequence length="371" mass="40783">MTLFRKLVILFSVVILGTLSATLTIVYFKSRESIINLSKEKAVSIVQTIDSALLSDVPDYQFESVLLNLKRQNPDLVSFDIYKLNDFLYDIASTDPRRIGSQASPSSTIALGEQKLLTSIQGSTIDVVVPLTGYAGMQYSANVRLSIASDLASLKGLLSDILVAGVCALLVAVACAWLFTRQVLSKPLQSMMEAANEIAQGNFAVSLEASRRKDELGSLARGFERMARSLQQLVSQMGETAEELYTDFKQLIENGDYTAHGALHMTDVLQHVRDGIERVMRNVQQLAGHLADAAAQAEAVRRPRAGDFDWEPMQRAVNRLIEDLSQVMRDLDGLSTTARGQLSAVQQVNRTAGRLSERASELHQLMASFEV</sequence>
<evidence type="ECO:0000256" key="2">
    <source>
        <dbReference type="ARBA" id="ARBA00022475"/>
    </source>
</evidence>
<dbReference type="GO" id="GO:0005886">
    <property type="term" value="C:plasma membrane"/>
    <property type="evidence" value="ECO:0007669"/>
    <property type="project" value="UniProtKB-SubCell"/>
</dbReference>
<dbReference type="STRING" id="252246.SAMN05421799_101369"/>
<keyword evidence="4" id="KW-0812">Transmembrane</keyword>
<evidence type="ECO:0000256" key="3">
    <source>
        <dbReference type="ARBA" id="ARBA00023136"/>
    </source>
</evidence>
<dbReference type="PANTHER" id="PTHR32089">
    <property type="entry name" value="METHYL-ACCEPTING CHEMOTAXIS PROTEIN MCPB"/>
    <property type="match status" value="1"/>
</dbReference>
<dbReference type="AlphaFoldDB" id="A0A1N7K5U3"/>
<dbReference type="PANTHER" id="PTHR32089:SF112">
    <property type="entry name" value="LYSOZYME-LIKE PROTEIN-RELATED"/>
    <property type="match status" value="1"/>
</dbReference>
<dbReference type="SUPFAM" id="SSF158472">
    <property type="entry name" value="HAMP domain-like"/>
    <property type="match status" value="1"/>
</dbReference>
<feature type="transmembrane region" description="Helical" evidence="4">
    <location>
        <begin position="7"/>
        <end position="28"/>
    </location>
</feature>
<dbReference type="SUPFAM" id="SSF58104">
    <property type="entry name" value="Methyl-accepting chemotaxis protein (MCP) signaling domain"/>
    <property type="match status" value="1"/>
</dbReference>
<keyword evidence="2" id="KW-1003">Cell membrane</keyword>
<dbReference type="Pfam" id="PF00672">
    <property type="entry name" value="HAMP"/>
    <property type="match status" value="1"/>
</dbReference>
<feature type="domain" description="HAMP" evidence="5">
    <location>
        <begin position="182"/>
        <end position="235"/>
    </location>
</feature>
<evidence type="ECO:0000256" key="4">
    <source>
        <dbReference type="SAM" id="Phobius"/>
    </source>
</evidence>
<name>A0A1N7K5U3_9BACL</name>
<dbReference type="CDD" id="cd06225">
    <property type="entry name" value="HAMP"/>
    <property type="match status" value="1"/>
</dbReference>
<protein>
    <submittedName>
        <fullName evidence="6">HAMP domain-containing protein</fullName>
    </submittedName>
</protein>